<dbReference type="Proteomes" id="UP000053989">
    <property type="component" value="Unassembled WGS sequence"/>
</dbReference>
<name>A0A0C3ERW0_9AGAM</name>
<reference evidence="2" key="2">
    <citation type="submission" date="2015-01" db="EMBL/GenBank/DDBJ databases">
        <title>Evolutionary Origins and Diversification of the Mycorrhizal Mutualists.</title>
        <authorList>
            <consortium name="DOE Joint Genome Institute"/>
            <consortium name="Mycorrhizal Genomics Consortium"/>
            <person name="Kohler A."/>
            <person name="Kuo A."/>
            <person name="Nagy L.G."/>
            <person name="Floudas D."/>
            <person name="Copeland A."/>
            <person name="Barry K.W."/>
            <person name="Cichocki N."/>
            <person name="Veneault-Fourrey C."/>
            <person name="LaButti K."/>
            <person name="Lindquist E.A."/>
            <person name="Lipzen A."/>
            <person name="Lundell T."/>
            <person name="Morin E."/>
            <person name="Murat C."/>
            <person name="Riley R."/>
            <person name="Ohm R."/>
            <person name="Sun H."/>
            <person name="Tunlid A."/>
            <person name="Henrissat B."/>
            <person name="Grigoriev I.V."/>
            <person name="Hibbett D.S."/>
            <person name="Martin F."/>
        </authorList>
    </citation>
    <scope>NUCLEOTIDE SEQUENCE [LARGE SCALE GENOMIC DNA]</scope>
    <source>
        <strain evidence="2">Foug A</strain>
    </source>
</reference>
<dbReference type="InterPro" id="IPR029063">
    <property type="entry name" value="SAM-dependent_MTases_sf"/>
</dbReference>
<gene>
    <name evidence="1" type="ORF">SCLCIDRAFT_12476</name>
</gene>
<evidence type="ECO:0000313" key="2">
    <source>
        <dbReference type="Proteomes" id="UP000053989"/>
    </source>
</evidence>
<sequence>MIDNVEDVLLDSLEILGLERVNDPESIRYGDLMLTVAPKANTLLTDHLFSPALLLAEHIERGLIGVTGRSIVELDAGCAPPSLLAATLAESPSLVVVIDYPDEIILGNLRNTVERNRQLYQQPCVVHCEEYEWGTDVSSLLSVPHVDLGTGGYDVVITMFDLLHFHMSHNALLRSLSLLLSNTPSARAYVAAGKYTALHVYQNFWIWGAEDEDDTRVVAGLDTTQLAVRKSMCRWWVGRWNAESHPSNEML</sequence>
<dbReference type="GO" id="GO:0008757">
    <property type="term" value="F:S-adenosylmethionine-dependent methyltransferase activity"/>
    <property type="evidence" value="ECO:0007669"/>
    <property type="project" value="UniProtKB-ARBA"/>
</dbReference>
<dbReference type="InterPro" id="IPR019410">
    <property type="entry name" value="Methyltransf_16"/>
</dbReference>
<dbReference type="EMBL" id="KN822004">
    <property type="protein sequence ID" value="KIM70551.1"/>
    <property type="molecule type" value="Genomic_DNA"/>
</dbReference>
<dbReference type="PANTHER" id="PTHR14614">
    <property type="entry name" value="HEPATOCELLULAR CARCINOMA-ASSOCIATED ANTIGEN"/>
    <property type="match status" value="1"/>
</dbReference>
<dbReference type="OrthoDB" id="46564at2759"/>
<dbReference type="Gene3D" id="3.40.50.150">
    <property type="entry name" value="Vaccinia Virus protein VP39"/>
    <property type="match status" value="1"/>
</dbReference>
<dbReference type="InParanoid" id="A0A0C3ERW0"/>
<protein>
    <submittedName>
        <fullName evidence="1">Uncharacterized protein</fullName>
    </submittedName>
</protein>
<keyword evidence="2" id="KW-1185">Reference proteome</keyword>
<dbReference type="HOGENOM" id="CLU_032409_3_0_1"/>
<dbReference type="GO" id="GO:0005737">
    <property type="term" value="C:cytoplasm"/>
    <property type="evidence" value="ECO:0007669"/>
    <property type="project" value="TreeGrafter"/>
</dbReference>
<dbReference type="AlphaFoldDB" id="A0A0C3ERW0"/>
<proteinExistence type="predicted"/>
<organism evidence="1 2">
    <name type="scientific">Scleroderma citrinum Foug A</name>
    <dbReference type="NCBI Taxonomy" id="1036808"/>
    <lineage>
        <taxon>Eukaryota</taxon>
        <taxon>Fungi</taxon>
        <taxon>Dikarya</taxon>
        <taxon>Basidiomycota</taxon>
        <taxon>Agaricomycotina</taxon>
        <taxon>Agaricomycetes</taxon>
        <taxon>Agaricomycetidae</taxon>
        <taxon>Boletales</taxon>
        <taxon>Sclerodermatineae</taxon>
        <taxon>Sclerodermataceae</taxon>
        <taxon>Scleroderma</taxon>
    </lineage>
</organism>
<dbReference type="STRING" id="1036808.A0A0C3ERW0"/>
<reference evidence="1 2" key="1">
    <citation type="submission" date="2014-04" db="EMBL/GenBank/DDBJ databases">
        <authorList>
            <consortium name="DOE Joint Genome Institute"/>
            <person name="Kuo A."/>
            <person name="Kohler A."/>
            <person name="Nagy L.G."/>
            <person name="Floudas D."/>
            <person name="Copeland A."/>
            <person name="Barry K.W."/>
            <person name="Cichocki N."/>
            <person name="Veneault-Fourrey C."/>
            <person name="LaButti K."/>
            <person name="Lindquist E.A."/>
            <person name="Lipzen A."/>
            <person name="Lundell T."/>
            <person name="Morin E."/>
            <person name="Murat C."/>
            <person name="Sun H."/>
            <person name="Tunlid A."/>
            <person name="Henrissat B."/>
            <person name="Grigoriev I.V."/>
            <person name="Hibbett D.S."/>
            <person name="Martin F."/>
            <person name="Nordberg H.P."/>
            <person name="Cantor M.N."/>
            <person name="Hua S.X."/>
        </authorList>
    </citation>
    <scope>NUCLEOTIDE SEQUENCE [LARGE SCALE GENOMIC DNA]</scope>
    <source>
        <strain evidence="1 2">Foug A</strain>
    </source>
</reference>
<evidence type="ECO:0000313" key="1">
    <source>
        <dbReference type="EMBL" id="KIM70551.1"/>
    </source>
</evidence>
<accession>A0A0C3ERW0</accession>
<dbReference type="PANTHER" id="PTHR14614:SF10">
    <property type="entry name" value="PROTEIN N-TERMINAL AND LYSINE N-METHYLTRANSFERASE EFM7"/>
    <property type="match status" value="1"/>
</dbReference>